<comment type="similarity">
    <text evidence="8 9">Belongs to the TonB-dependent receptor family.</text>
</comment>
<evidence type="ECO:0000256" key="5">
    <source>
        <dbReference type="ARBA" id="ARBA00023077"/>
    </source>
</evidence>
<evidence type="ECO:0000313" key="13">
    <source>
        <dbReference type="EMBL" id="MCL1551362.1"/>
    </source>
</evidence>
<evidence type="ECO:0000259" key="11">
    <source>
        <dbReference type="Pfam" id="PF00593"/>
    </source>
</evidence>
<evidence type="ECO:0000313" key="16">
    <source>
        <dbReference type="Proteomes" id="UP001167357"/>
    </source>
</evidence>
<dbReference type="Pfam" id="PF00593">
    <property type="entry name" value="TonB_dep_Rec_b-barrel"/>
    <property type="match status" value="1"/>
</dbReference>
<evidence type="ECO:0000256" key="1">
    <source>
        <dbReference type="ARBA" id="ARBA00004571"/>
    </source>
</evidence>
<keyword evidence="3 8" id="KW-1134">Transmembrane beta strand</keyword>
<dbReference type="PANTHER" id="PTHR47234:SF2">
    <property type="entry name" value="TONB-DEPENDENT RECEPTOR"/>
    <property type="match status" value="1"/>
</dbReference>
<keyword evidence="4 8" id="KW-0812">Transmembrane</keyword>
<proteinExistence type="inferred from homology"/>
<evidence type="ECO:0000256" key="9">
    <source>
        <dbReference type="RuleBase" id="RU003357"/>
    </source>
</evidence>
<sequence>MNCKSNKLRDAVVLALVVGVAGTGTAIAQEAGGATNLDKIEVTGSRIKRADVETSQPVFSMSRQQIESQGLTSIGDVIQNISSGGSALNSNVNNGGNGETRVNLRNLGSNRTLVLVNGRRWVGGTGLGGAVDLNTIPTAAVERIEVLKDGASTIYGSDAISGVVNIILRQNFDGAEANAYFGQYDKGDGSRESYDFTIGSTGDRWHATLGVGYVKEEPVWAGDREISAVAVSGAVPGTGNSTTIPGGRFGIFGPTGPDPTTGAPTFGATRFNGTPGFSITNNGGTTSRNYTAADSYNFAPANYLVTPQERKSVFADAGLSITDNVRFKTTVTYNERESSQVLAPMPIVLGRSAPGTNGADIVISANNIYNNTGSDIDYIQYRAEETGGRIFTQNVKTFGFSGAFEGDFEIGQRFFSWEAGMFYGKNDQTDRTTGLFNISALRNALGPSFVDAGGVARCGTAASTIDGCVPMDMLSGPGSLTPEMLSYAGFNAHDLYGYEQKTYFGNIGGELFDLQGGAFAFSLGAEHREESGFDDPDALINSGDTTGNARTATNGGYKLDEAYLELAVPLLADLPGAQLLDFSLATRYSDYSNFGDTTNSKFGFRWKPITDLMIRGNWSQGFRAPSINELFQGVSDTFEDVRDPCAGSFSDGSVNGTRPGSCGAVPAYAQANPQVRTATGGNPNLQPETSTSKTLGFVYSPGWVTGLDVSLDWWNIEIEDAIDLQTVQETLDSCYVGGIANACSLIQREATGEVSNLLAVPNNIAKIEAEGYDLTVGYRLPDTAWGSFNVVWDSTYMSKFVVEKPLQDPETRVGLYRGGSARDNNWRIRSNLMLNWELGDVGGSASMRYYSSQVENCTGANVATPANVALLCSDPNRRTDAGAAPRNHVPSVTYTDLAAYWKAPWNARVTVGVNNAFDRDPPQAATAFANSFDSQYEIPGRFYYMRYTQRF</sequence>
<evidence type="ECO:0000256" key="8">
    <source>
        <dbReference type="PROSITE-ProRule" id="PRU01360"/>
    </source>
</evidence>
<keyword evidence="7 8" id="KW-0998">Cell outer membrane</keyword>
<organism evidence="14 15">
    <name type="scientific">Xanthomonas nasturtii</name>
    <dbReference type="NCBI Taxonomy" id="1843581"/>
    <lineage>
        <taxon>Bacteria</taxon>
        <taxon>Pseudomonadati</taxon>
        <taxon>Pseudomonadota</taxon>
        <taxon>Gammaproteobacteria</taxon>
        <taxon>Lysobacterales</taxon>
        <taxon>Lysobacteraceae</taxon>
        <taxon>Xanthomonas</taxon>
    </lineage>
</organism>
<evidence type="ECO:0000256" key="2">
    <source>
        <dbReference type="ARBA" id="ARBA00022448"/>
    </source>
</evidence>
<keyword evidence="5 9" id="KW-0798">TonB box</keyword>
<feature type="domain" description="TonB-dependent receptor plug" evidence="12">
    <location>
        <begin position="53"/>
        <end position="163"/>
    </location>
</feature>
<keyword evidence="14" id="KW-0675">Receptor</keyword>
<dbReference type="EMBL" id="QUZM01000020">
    <property type="protein sequence ID" value="RFF38715.1"/>
    <property type="molecule type" value="Genomic_DNA"/>
</dbReference>
<evidence type="ECO:0000256" key="7">
    <source>
        <dbReference type="ARBA" id="ARBA00023237"/>
    </source>
</evidence>
<evidence type="ECO:0000256" key="4">
    <source>
        <dbReference type="ARBA" id="ARBA00022692"/>
    </source>
</evidence>
<feature type="domain" description="TonB-dependent receptor-like beta-barrel" evidence="11">
    <location>
        <begin position="377"/>
        <end position="915"/>
    </location>
</feature>
<evidence type="ECO:0000256" key="10">
    <source>
        <dbReference type="SAM" id="SignalP"/>
    </source>
</evidence>
<dbReference type="Gene3D" id="2.170.130.10">
    <property type="entry name" value="TonB-dependent receptor, plug domain"/>
    <property type="match status" value="1"/>
</dbReference>
<comment type="subcellular location">
    <subcellularLocation>
        <location evidence="1 8">Cell outer membrane</location>
        <topology evidence="1 8">Multi-pass membrane protein</topology>
    </subcellularLocation>
</comment>
<evidence type="ECO:0000313" key="15">
    <source>
        <dbReference type="Proteomes" id="UP000259570"/>
    </source>
</evidence>
<evidence type="ECO:0000313" key="14">
    <source>
        <dbReference type="EMBL" id="RFF38715.1"/>
    </source>
</evidence>
<evidence type="ECO:0000259" key="12">
    <source>
        <dbReference type="Pfam" id="PF07715"/>
    </source>
</evidence>
<dbReference type="SUPFAM" id="SSF56935">
    <property type="entry name" value="Porins"/>
    <property type="match status" value="1"/>
</dbReference>
<dbReference type="EMBL" id="JAMBED010000014">
    <property type="protein sequence ID" value="MCL1551362.1"/>
    <property type="molecule type" value="Genomic_DNA"/>
</dbReference>
<keyword evidence="2 8" id="KW-0813">Transport</keyword>
<dbReference type="Proteomes" id="UP001167357">
    <property type="component" value="Unassembled WGS sequence"/>
</dbReference>
<dbReference type="GeneID" id="97212468"/>
<accession>A0A3E1KJ80</accession>
<dbReference type="InterPro" id="IPR036942">
    <property type="entry name" value="Beta-barrel_TonB_sf"/>
</dbReference>
<dbReference type="Pfam" id="PF07715">
    <property type="entry name" value="Plug"/>
    <property type="match status" value="1"/>
</dbReference>
<dbReference type="OrthoDB" id="6276154at2"/>
<dbReference type="GO" id="GO:0009279">
    <property type="term" value="C:cell outer membrane"/>
    <property type="evidence" value="ECO:0007669"/>
    <property type="project" value="UniProtKB-SubCell"/>
</dbReference>
<keyword evidence="10" id="KW-0732">Signal</keyword>
<dbReference type="PROSITE" id="PS52016">
    <property type="entry name" value="TONB_DEPENDENT_REC_3"/>
    <property type="match status" value="1"/>
</dbReference>
<keyword evidence="16" id="KW-1185">Reference proteome</keyword>
<dbReference type="InterPro" id="IPR000531">
    <property type="entry name" value="Beta-barrel_TonB"/>
</dbReference>
<feature type="signal peptide" evidence="10">
    <location>
        <begin position="1"/>
        <end position="28"/>
    </location>
</feature>
<evidence type="ECO:0000256" key="3">
    <source>
        <dbReference type="ARBA" id="ARBA00022452"/>
    </source>
</evidence>
<dbReference type="Gene3D" id="2.40.170.20">
    <property type="entry name" value="TonB-dependent receptor, beta-barrel domain"/>
    <property type="match status" value="1"/>
</dbReference>
<dbReference type="AlphaFoldDB" id="A0A3E1KJ80"/>
<gene>
    <name evidence="14" type="ORF">DZD52_11860</name>
    <name evidence="13" type="ORF">M3O51_08515</name>
</gene>
<name>A0A3E1KJ80_9XANT</name>
<dbReference type="STRING" id="1843581.A7D16_18460"/>
<comment type="caution">
    <text evidence="14">The sequence shown here is derived from an EMBL/GenBank/DDBJ whole genome shotgun (WGS) entry which is preliminary data.</text>
</comment>
<reference evidence="13" key="2">
    <citation type="submission" date="2022-04" db="EMBL/GenBank/DDBJ databases">
        <title>Genomic comparison of 19 strains of Xanthomonas nasturtii, a newly emerging watercress pathogen.</title>
        <authorList>
            <person name="Harrison J."/>
            <person name="Greer S."/>
            <person name="Hussain R."/>
            <person name="Lascelles D."/>
            <person name="Roberts M."/>
            <person name="Carter B."/>
            <person name="Bryning A."/>
            <person name="Carroll S."/>
            <person name="Aspin A."/>
            <person name="Cruz L."/>
            <person name="Cruz J."/>
            <person name="Grant M."/>
            <person name="Vicente J."/>
            <person name="Studholme D.J."/>
        </authorList>
    </citation>
    <scope>NUCLEOTIDE SEQUENCE</scope>
    <source>
        <strain evidence="13">10016B</strain>
    </source>
</reference>
<dbReference type="InterPro" id="IPR037066">
    <property type="entry name" value="Plug_dom_sf"/>
</dbReference>
<reference evidence="14 15" key="1">
    <citation type="submission" date="2018-08" db="EMBL/GenBank/DDBJ databases">
        <title>Genome sequencing of X. nasturtii WHRI 8984.</title>
        <authorList>
            <person name="Studholme D.J."/>
            <person name="Mchugh J."/>
            <person name="Vicente J."/>
        </authorList>
    </citation>
    <scope>NUCLEOTIDE SEQUENCE [LARGE SCALE GENOMIC DNA]</scope>
    <source>
        <strain evidence="14 15">WHRI 8984</strain>
    </source>
</reference>
<feature type="chain" id="PRO_5017834615" evidence="10">
    <location>
        <begin position="29"/>
        <end position="951"/>
    </location>
</feature>
<evidence type="ECO:0000256" key="6">
    <source>
        <dbReference type="ARBA" id="ARBA00023136"/>
    </source>
</evidence>
<dbReference type="RefSeq" id="WP_116905975.1">
    <property type="nucleotide sequence ID" value="NZ_CP142084.2"/>
</dbReference>
<protein>
    <submittedName>
        <fullName evidence="14">TonB-dependent receptor</fullName>
    </submittedName>
</protein>
<dbReference type="Proteomes" id="UP000259570">
    <property type="component" value="Unassembled WGS sequence"/>
</dbReference>
<dbReference type="InterPro" id="IPR039426">
    <property type="entry name" value="TonB-dep_rcpt-like"/>
</dbReference>
<keyword evidence="6 8" id="KW-0472">Membrane</keyword>
<dbReference type="PANTHER" id="PTHR47234">
    <property type="match status" value="1"/>
</dbReference>
<dbReference type="InterPro" id="IPR012910">
    <property type="entry name" value="Plug_dom"/>
</dbReference>